<organism evidence="2 3">
    <name type="scientific">Salinibacillus xinjiangensis</name>
    <dbReference type="NCBI Taxonomy" id="1229268"/>
    <lineage>
        <taxon>Bacteria</taxon>
        <taxon>Bacillati</taxon>
        <taxon>Bacillota</taxon>
        <taxon>Bacilli</taxon>
        <taxon>Bacillales</taxon>
        <taxon>Bacillaceae</taxon>
        <taxon>Salinibacillus</taxon>
    </lineage>
</organism>
<feature type="transmembrane region" description="Helical" evidence="1">
    <location>
        <begin position="69"/>
        <end position="89"/>
    </location>
</feature>
<proteinExistence type="predicted"/>
<keyword evidence="3" id="KW-1185">Reference proteome</keyword>
<protein>
    <submittedName>
        <fullName evidence="2">Uncharacterized protein</fullName>
    </submittedName>
</protein>
<comment type="caution">
    <text evidence="2">The sequence shown here is derived from an EMBL/GenBank/DDBJ whole genome shotgun (WGS) entry which is preliminary data.</text>
</comment>
<feature type="transmembrane region" description="Helical" evidence="1">
    <location>
        <begin position="6"/>
        <end position="24"/>
    </location>
</feature>
<evidence type="ECO:0000256" key="1">
    <source>
        <dbReference type="SAM" id="Phobius"/>
    </source>
</evidence>
<sequence>MITKRHLLFNLALILLPWITVLFLQKKHFKRFSLAGVCTIVLELMYQVIGQKRNWWVFYDKPKSFVKDVLPFAIGPYMPLSMWLLRLSYGNFKKFLVLNIIADGLFAFPGIKFLKKIKIANLNRLSSIQFFFYLFHKAFILYGMQYLVERNRRTRTKGE</sequence>
<reference evidence="2 3" key="1">
    <citation type="submission" date="2019-11" db="EMBL/GenBank/DDBJ databases">
        <authorList>
            <person name="Li J."/>
        </authorList>
    </citation>
    <scope>NUCLEOTIDE SEQUENCE [LARGE SCALE GENOMIC DNA]</scope>
    <source>
        <strain evidence="2 3">J4</strain>
    </source>
</reference>
<keyword evidence="1" id="KW-0472">Membrane</keyword>
<feature type="transmembrane region" description="Helical" evidence="1">
    <location>
        <begin position="126"/>
        <end position="148"/>
    </location>
</feature>
<dbReference type="RefSeq" id="WP_153727854.1">
    <property type="nucleotide sequence ID" value="NZ_WJNH01000003.1"/>
</dbReference>
<name>A0A6G1X4U3_9BACI</name>
<dbReference type="EMBL" id="WJNH01000003">
    <property type="protein sequence ID" value="MRG85925.1"/>
    <property type="molecule type" value="Genomic_DNA"/>
</dbReference>
<keyword evidence="1" id="KW-1133">Transmembrane helix</keyword>
<feature type="transmembrane region" description="Helical" evidence="1">
    <location>
        <begin position="96"/>
        <end position="114"/>
    </location>
</feature>
<accession>A0A6G1X4U3</accession>
<keyword evidence="1" id="KW-0812">Transmembrane</keyword>
<gene>
    <name evidence="2" type="ORF">GH754_06180</name>
</gene>
<dbReference type="Proteomes" id="UP000480185">
    <property type="component" value="Unassembled WGS sequence"/>
</dbReference>
<dbReference type="OrthoDB" id="1683771at2"/>
<evidence type="ECO:0000313" key="2">
    <source>
        <dbReference type="EMBL" id="MRG85925.1"/>
    </source>
</evidence>
<dbReference type="AlphaFoldDB" id="A0A6G1X4U3"/>
<evidence type="ECO:0000313" key="3">
    <source>
        <dbReference type="Proteomes" id="UP000480185"/>
    </source>
</evidence>